<evidence type="ECO:0000256" key="3">
    <source>
        <dbReference type="ARBA" id="ARBA00022475"/>
    </source>
</evidence>
<evidence type="ECO:0000256" key="8">
    <source>
        <dbReference type="ARBA" id="ARBA00023288"/>
    </source>
</evidence>
<keyword evidence="3" id="KW-1003">Cell membrane</keyword>
<protein>
    <recommendedName>
        <fullName evidence="11">Bifunctional inhibitor/plant lipid transfer protein/seed storage helical domain-containing protein</fullName>
    </recommendedName>
</protein>
<keyword evidence="8" id="KW-0449">Lipoprotein</keyword>
<evidence type="ECO:0000313" key="13">
    <source>
        <dbReference type="Proteomes" id="UP001293593"/>
    </source>
</evidence>
<dbReference type="Gene3D" id="1.10.110.10">
    <property type="entry name" value="Plant lipid-transfer and hydrophobic proteins"/>
    <property type="match status" value="1"/>
</dbReference>
<dbReference type="CDD" id="cd00010">
    <property type="entry name" value="AAI_LTSS"/>
    <property type="match status" value="1"/>
</dbReference>
<evidence type="ECO:0000259" key="11">
    <source>
        <dbReference type="SMART" id="SM00499"/>
    </source>
</evidence>
<comment type="subcellular location">
    <subcellularLocation>
        <location evidence="1">Cell membrane</location>
        <topology evidence="1">Lipid-anchor</topology>
        <topology evidence="1">GPI-anchor</topology>
    </subcellularLocation>
</comment>
<keyword evidence="7" id="KW-0325">Glycoprotein</keyword>
<proteinExistence type="inferred from homology"/>
<evidence type="ECO:0000256" key="2">
    <source>
        <dbReference type="ARBA" id="ARBA00009748"/>
    </source>
</evidence>
<dbReference type="InterPro" id="IPR016140">
    <property type="entry name" value="Bifunc_inhib/LTP/seed_store"/>
</dbReference>
<dbReference type="GO" id="GO:0098552">
    <property type="term" value="C:side of membrane"/>
    <property type="evidence" value="ECO:0007669"/>
    <property type="project" value="UniProtKB-KW"/>
</dbReference>
<keyword evidence="4" id="KW-0472">Membrane</keyword>
<accession>A0AAE1M743</accession>
<gene>
    <name evidence="12" type="ORF">QN277_009692</name>
</gene>
<dbReference type="PRINTS" id="PR00382">
    <property type="entry name" value="LIPIDTRNSFER"/>
</dbReference>
<evidence type="ECO:0000256" key="4">
    <source>
        <dbReference type="ARBA" id="ARBA00022622"/>
    </source>
</evidence>
<feature type="domain" description="Bifunctional inhibitor/plant lipid transfer protein/seed storage helical" evidence="11">
    <location>
        <begin position="33"/>
        <end position="111"/>
    </location>
</feature>
<evidence type="ECO:0000256" key="5">
    <source>
        <dbReference type="ARBA" id="ARBA00022729"/>
    </source>
</evidence>
<dbReference type="Proteomes" id="UP001293593">
    <property type="component" value="Unassembled WGS sequence"/>
</dbReference>
<feature type="region of interest" description="Disordered" evidence="9">
    <location>
        <begin position="114"/>
        <end position="171"/>
    </location>
</feature>
<dbReference type="Pfam" id="PF14368">
    <property type="entry name" value="LTP_2"/>
    <property type="match status" value="1"/>
</dbReference>
<evidence type="ECO:0000313" key="12">
    <source>
        <dbReference type="EMBL" id="KAK4254289.1"/>
    </source>
</evidence>
<dbReference type="InterPro" id="IPR000528">
    <property type="entry name" value="Plant_nsLTP"/>
</dbReference>
<keyword evidence="13" id="KW-1185">Reference proteome</keyword>
<dbReference type="AlphaFoldDB" id="A0AAE1M743"/>
<dbReference type="EMBL" id="JAWXYG010000014">
    <property type="protein sequence ID" value="KAK4254289.1"/>
    <property type="molecule type" value="Genomic_DNA"/>
</dbReference>
<keyword evidence="5 10" id="KW-0732">Signal</keyword>
<dbReference type="SMART" id="SM00499">
    <property type="entry name" value="AAI"/>
    <property type="match status" value="1"/>
</dbReference>
<name>A0AAE1M743_9FABA</name>
<feature type="chain" id="PRO_5041903922" description="Bifunctional inhibitor/plant lipid transfer protein/seed storage helical domain-containing protein" evidence="10">
    <location>
        <begin position="23"/>
        <end position="193"/>
    </location>
</feature>
<dbReference type="GO" id="GO:0006869">
    <property type="term" value="P:lipid transport"/>
    <property type="evidence" value="ECO:0007669"/>
    <property type="project" value="InterPro"/>
</dbReference>
<evidence type="ECO:0000256" key="7">
    <source>
        <dbReference type="ARBA" id="ARBA00023180"/>
    </source>
</evidence>
<keyword evidence="6" id="KW-1015">Disulfide bond</keyword>
<dbReference type="InterPro" id="IPR036312">
    <property type="entry name" value="Bifun_inhib/LTP/seed_sf"/>
</dbReference>
<organism evidence="12 13">
    <name type="scientific">Acacia crassicarpa</name>
    <name type="common">northern wattle</name>
    <dbReference type="NCBI Taxonomy" id="499986"/>
    <lineage>
        <taxon>Eukaryota</taxon>
        <taxon>Viridiplantae</taxon>
        <taxon>Streptophyta</taxon>
        <taxon>Embryophyta</taxon>
        <taxon>Tracheophyta</taxon>
        <taxon>Spermatophyta</taxon>
        <taxon>Magnoliopsida</taxon>
        <taxon>eudicotyledons</taxon>
        <taxon>Gunneridae</taxon>
        <taxon>Pentapetalae</taxon>
        <taxon>rosids</taxon>
        <taxon>fabids</taxon>
        <taxon>Fabales</taxon>
        <taxon>Fabaceae</taxon>
        <taxon>Caesalpinioideae</taxon>
        <taxon>mimosoid clade</taxon>
        <taxon>Acacieae</taxon>
        <taxon>Acacia</taxon>
    </lineage>
</organism>
<evidence type="ECO:0000256" key="6">
    <source>
        <dbReference type="ARBA" id="ARBA00023157"/>
    </source>
</evidence>
<dbReference type="GO" id="GO:0008289">
    <property type="term" value="F:lipid binding"/>
    <property type="evidence" value="ECO:0007669"/>
    <property type="project" value="InterPro"/>
</dbReference>
<feature type="signal peptide" evidence="10">
    <location>
        <begin position="1"/>
        <end position="22"/>
    </location>
</feature>
<sequence>MAPSKLSLILCVLAIFAVSSDSARDAPAPSVDCSNLVLTMADCLSFVSNGSTVTKPEGNCCSGLKTVLKTDAACLCEAFRSSAQLGVVLNVTKAVTLPAACKVSAPSATNCQLSDTPAAAPAGGSETSPSSSPPTATSGGESPEASSGGETANEISPAPSPSPGNTSAAPSVSAAPSLVLAAASCVAIFSAFF</sequence>
<dbReference type="SUPFAM" id="SSF47699">
    <property type="entry name" value="Bifunctional inhibitor/lipid-transfer protein/seed storage 2S albumin"/>
    <property type="match status" value="1"/>
</dbReference>
<evidence type="ECO:0000256" key="1">
    <source>
        <dbReference type="ARBA" id="ARBA00004609"/>
    </source>
</evidence>
<comment type="similarity">
    <text evidence="2">Belongs to the plant LTP family.</text>
</comment>
<comment type="caution">
    <text evidence="12">The sequence shown here is derived from an EMBL/GenBank/DDBJ whole genome shotgun (WGS) entry which is preliminary data.</text>
</comment>
<dbReference type="InterPro" id="IPR043325">
    <property type="entry name" value="LTSS"/>
</dbReference>
<reference evidence="12" key="1">
    <citation type="submission" date="2023-10" db="EMBL/GenBank/DDBJ databases">
        <title>Chromosome-level genome of the transformable northern wattle, Acacia crassicarpa.</title>
        <authorList>
            <person name="Massaro I."/>
            <person name="Sinha N.R."/>
            <person name="Poethig S."/>
            <person name="Leichty A.R."/>
        </authorList>
    </citation>
    <scope>NUCLEOTIDE SEQUENCE</scope>
    <source>
        <strain evidence="12">Acra3RX</strain>
        <tissue evidence="12">Leaf</tissue>
    </source>
</reference>
<evidence type="ECO:0000256" key="9">
    <source>
        <dbReference type="SAM" id="MobiDB-lite"/>
    </source>
</evidence>
<evidence type="ECO:0000256" key="10">
    <source>
        <dbReference type="SAM" id="SignalP"/>
    </source>
</evidence>
<dbReference type="FunFam" id="1.10.110.10:FF:000001">
    <property type="entry name" value="Bifunctional inhibitor/lipid-transfer protein/seed storage 2S albumin superfamily protein"/>
    <property type="match status" value="1"/>
</dbReference>
<dbReference type="PANTHER" id="PTHR33044">
    <property type="entry name" value="BIFUNCTIONAL INHIBITOR/LIPID-TRANSFER PROTEIN/SEED STORAGE 2S ALBUMIN SUPERFAMILY PROTEIN-RELATED"/>
    <property type="match status" value="1"/>
</dbReference>
<keyword evidence="4" id="KW-0336">GPI-anchor</keyword>
<dbReference type="GO" id="GO:0005886">
    <property type="term" value="C:plasma membrane"/>
    <property type="evidence" value="ECO:0007669"/>
    <property type="project" value="UniProtKB-SubCell"/>
</dbReference>
<feature type="compositionally biased region" description="Low complexity" evidence="9">
    <location>
        <begin position="116"/>
        <end position="152"/>
    </location>
</feature>